<dbReference type="Pfam" id="PF11139">
    <property type="entry name" value="SfLAP"/>
    <property type="match status" value="1"/>
</dbReference>
<evidence type="ECO:0000256" key="1">
    <source>
        <dbReference type="SAM" id="Phobius"/>
    </source>
</evidence>
<feature type="transmembrane region" description="Helical" evidence="1">
    <location>
        <begin position="127"/>
        <end position="149"/>
    </location>
</feature>
<dbReference type="AlphaFoldDB" id="A0A4S8PKI3"/>
<dbReference type="Proteomes" id="UP000305792">
    <property type="component" value="Unassembled WGS sequence"/>
</dbReference>
<keyword evidence="1" id="KW-0812">Transmembrane</keyword>
<feature type="transmembrane region" description="Helical" evidence="1">
    <location>
        <begin position="161"/>
        <end position="185"/>
    </location>
</feature>
<gene>
    <name evidence="2" type="ORF">E9998_09510</name>
</gene>
<dbReference type="RefSeq" id="WP_136529474.1">
    <property type="nucleotide sequence ID" value="NZ_STGX01000006.1"/>
</dbReference>
<proteinExistence type="predicted"/>
<keyword evidence="1" id="KW-1133">Transmembrane helix</keyword>
<dbReference type="InterPro" id="IPR021315">
    <property type="entry name" value="Gap/Sap"/>
</dbReference>
<evidence type="ECO:0008006" key="4">
    <source>
        <dbReference type="Google" id="ProtNLM"/>
    </source>
</evidence>
<sequence>MADALAAMLPFAVGILISPLPVAAVIMLLVSDGGTRKATVFEATWLLVSFTVVLGVAALIDKAAPHTATGTPTWEAIVMLALGIVMLALALLVLAAWRRQRRTKGDLPIPRWMHALDGLSAAKTAGLAAVLIVANPVNASMLIAAGIALGRAQLPGDEDALTAVLFTVIASLTMLAPWAITVLSGRGAGLLPRMRHWLLLHNNALTFWMTLAFGLVFLVKGLRALI</sequence>
<protein>
    <recommendedName>
        <fullName evidence="4">GAP family protein</fullName>
    </recommendedName>
</protein>
<dbReference type="EMBL" id="STGX01000006">
    <property type="protein sequence ID" value="THV28979.1"/>
    <property type="molecule type" value="Genomic_DNA"/>
</dbReference>
<evidence type="ECO:0000313" key="3">
    <source>
        <dbReference type="Proteomes" id="UP000305792"/>
    </source>
</evidence>
<name>A0A4S8PKI3_9ACTN</name>
<evidence type="ECO:0000313" key="2">
    <source>
        <dbReference type="EMBL" id="THV28979.1"/>
    </source>
</evidence>
<feature type="transmembrane region" description="Helical" evidence="1">
    <location>
        <begin position="76"/>
        <end position="97"/>
    </location>
</feature>
<reference evidence="2 3" key="1">
    <citation type="journal article" date="2018" name="Int. J. Syst. Evol. Microbiol.">
        <title>Glycomyces paridis sp. nov., isolated from the medicinal plant Paris polyphylla.</title>
        <authorList>
            <person name="Fang X.M."/>
            <person name="Bai J.L."/>
            <person name="Su J."/>
            <person name="Zhao L.L."/>
            <person name="Liu H.Y."/>
            <person name="Ma B.P."/>
            <person name="Zhang Y.Q."/>
            <person name="Yu L.Y."/>
        </authorList>
    </citation>
    <scope>NUCLEOTIDE SEQUENCE [LARGE SCALE GENOMIC DNA]</scope>
    <source>
        <strain evidence="2 3">CPCC 204357</strain>
    </source>
</reference>
<dbReference type="OrthoDB" id="4753036at2"/>
<feature type="transmembrane region" description="Helical" evidence="1">
    <location>
        <begin position="6"/>
        <end position="31"/>
    </location>
</feature>
<accession>A0A4S8PKI3</accession>
<keyword evidence="1" id="KW-0472">Membrane</keyword>
<feature type="transmembrane region" description="Helical" evidence="1">
    <location>
        <begin position="43"/>
        <end position="64"/>
    </location>
</feature>
<keyword evidence="3" id="KW-1185">Reference proteome</keyword>
<organism evidence="2 3">
    <name type="scientific">Glycomyces paridis</name>
    <dbReference type="NCBI Taxonomy" id="2126555"/>
    <lineage>
        <taxon>Bacteria</taxon>
        <taxon>Bacillati</taxon>
        <taxon>Actinomycetota</taxon>
        <taxon>Actinomycetes</taxon>
        <taxon>Glycomycetales</taxon>
        <taxon>Glycomycetaceae</taxon>
        <taxon>Glycomyces</taxon>
    </lineage>
</organism>
<comment type="caution">
    <text evidence="2">The sequence shown here is derived from an EMBL/GenBank/DDBJ whole genome shotgun (WGS) entry which is preliminary data.</text>
</comment>
<feature type="transmembrane region" description="Helical" evidence="1">
    <location>
        <begin position="197"/>
        <end position="219"/>
    </location>
</feature>